<dbReference type="RefSeq" id="WP_251583696.1">
    <property type="nucleotide sequence ID" value="NZ_JBHTKX010000003.1"/>
</dbReference>
<dbReference type="EMBL" id="JBHTKX010000003">
    <property type="protein sequence ID" value="MFD1130229.1"/>
    <property type="molecule type" value="Genomic_DNA"/>
</dbReference>
<evidence type="ECO:0000313" key="3">
    <source>
        <dbReference type="EMBL" id="MFD1130229.1"/>
    </source>
</evidence>
<keyword evidence="4" id="KW-1185">Reference proteome</keyword>
<dbReference type="InterPro" id="IPR046878">
    <property type="entry name" value="Big_14"/>
</dbReference>
<comment type="caution">
    <text evidence="3">The sequence shown here is derived from an EMBL/GenBank/DDBJ whole genome shotgun (WGS) entry which is preliminary data.</text>
</comment>
<dbReference type="InterPro" id="IPR025372">
    <property type="entry name" value="DUF4362"/>
</dbReference>
<dbReference type="Proteomes" id="UP001597169">
    <property type="component" value="Unassembled WGS sequence"/>
</dbReference>
<dbReference type="PROSITE" id="PS51257">
    <property type="entry name" value="PROKAR_LIPOPROTEIN"/>
    <property type="match status" value="1"/>
</dbReference>
<feature type="signal peptide" evidence="1">
    <location>
        <begin position="1"/>
        <end position="23"/>
    </location>
</feature>
<organism evidence="3 4">
    <name type="scientific">Paenibacillus provencensis</name>
    <dbReference type="NCBI Taxonomy" id="441151"/>
    <lineage>
        <taxon>Bacteria</taxon>
        <taxon>Bacillati</taxon>
        <taxon>Bacillota</taxon>
        <taxon>Bacilli</taxon>
        <taxon>Bacillales</taxon>
        <taxon>Paenibacillaceae</taxon>
        <taxon>Paenibacillus</taxon>
    </lineage>
</organism>
<accession>A0ABW3Q5I2</accession>
<feature type="domain" description="Bacterial Ig-like" evidence="2">
    <location>
        <begin position="293"/>
        <end position="380"/>
    </location>
</feature>
<keyword evidence="1" id="KW-0732">Signal</keyword>
<evidence type="ECO:0000259" key="2">
    <source>
        <dbReference type="Pfam" id="PF20251"/>
    </source>
</evidence>
<evidence type="ECO:0000313" key="4">
    <source>
        <dbReference type="Proteomes" id="UP001597169"/>
    </source>
</evidence>
<dbReference type="Pfam" id="PF20251">
    <property type="entry name" value="Big_14"/>
    <property type="match status" value="1"/>
</dbReference>
<proteinExistence type="predicted"/>
<reference evidence="4" key="1">
    <citation type="journal article" date="2019" name="Int. J. Syst. Evol. Microbiol.">
        <title>The Global Catalogue of Microorganisms (GCM) 10K type strain sequencing project: providing services to taxonomists for standard genome sequencing and annotation.</title>
        <authorList>
            <consortium name="The Broad Institute Genomics Platform"/>
            <consortium name="The Broad Institute Genome Sequencing Center for Infectious Disease"/>
            <person name="Wu L."/>
            <person name="Ma J."/>
        </authorList>
    </citation>
    <scope>NUCLEOTIDE SEQUENCE [LARGE SCALE GENOMIC DNA]</scope>
    <source>
        <strain evidence="4">CCUG 53519</strain>
    </source>
</reference>
<name>A0ABW3Q5I2_9BACL</name>
<feature type="chain" id="PRO_5046793576" evidence="1">
    <location>
        <begin position="24"/>
        <end position="404"/>
    </location>
</feature>
<protein>
    <submittedName>
        <fullName evidence="3">Immunoglobulin-like domain-containing protein</fullName>
    </submittedName>
</protein>
<dbReference type="Pfam" id="PF14275">
    <property type="entry name" value="DUF4362"/>
    <property type="match status" value="1"/>
</dbReference>
<evidence type="ECO:0000256" key="1">
    <source>
        <dbReference type="SAM" id="SignalP"/>
    </source>
</evidence>
<sequence length="404" mass="46033">MREKVLLLFVLLMLTLSGCTTNAELEPPQPEIQTPKESPADQEVINLHGQVTGLYYLDEFLNKERISQKIVSYTIEGDPIYHTLTHMEDDTIEVLYDPTQDAYGSNEISTFSCNALLKSDTDNALVYSLSQCDNGNLSEPLILLDYQLGHLESLDFRLEYGVDQGNAIDTETKQITAILENGESFTANDVHLNVKTRTQIYKEMVKHGAFTTSSEGNTTCSKTPYESYSLIVKFRNETYRHEWNECDKAHQELTQLTDIMTDLINAYYKSNVTLGKASPHTPSELQRTEQLLLGTDEKEYLRGETVTYHMANQSDQFNLTYGEDVFIEQNTNSGWREAHVNVSFHEPAYGLNPGETAEMEAYQARKLPPGEYRLIKKVTHYNPKNREARKDLVLISNSFHIMPL</sequence>
<gene>
    <name evidence="3" type="ORF">ACFQ3J_18960</name>
</gene>